<feature type="transmembrane region" description="Helical" evidence="6">
    <location>
        <begin position="343"/>
        <end position="364"/>
    </location>
</feature>
<comment type="subcellular location">
    <subcellularLocation>
        <location evidence="1">Cell membrane</location>
        <topology evidence="1">Multi-pass membrane protein</topology>
    </subcellularLocation>
</comment>
<dbReference type="RefSeq" id="WP_141814048.1">
    <property type="nucleotide sequence ID" value="NZ_VFPL01000001.1"/>
</dbReference>
<evidence type="ECO:0000256" key="2">
    <source>
        <dbReference type="ARBA" id="ARBA00022475"/>
    </source>
</evidence>
<dbReference type="Proteomes" id="UP000322918">
    <property type="component" value="Unassembled WGS sequence"/>
</dbReference>
<organism evidence="7 8">
    <name type="scientific">Arcticibacter tournemirensis</name>
    <dbReference type="NCBI Taxonomy" id="699437"/>
    <lineage>
        <taxon>Bacteria</taxon>
        <taxon>Pseudomonadati</taxon>
        <taxon>Bacteroidota</taxon>
        <taxon>Sphingobacteriia</taxon>
        <taxon>Sphingobacteriales</taxon>
        <taxon>Sphingobacteriaceae</taxon>
        <taxon>Arcticibacter</taxon>
    </lineage>
</organism>
<evidence type="ECO:0000313" key="8">
    <source>
        <dbReference type="Proteomes" id="UP000322918"/>
    </source>
</evidence>
<gene>
    <name evidence="7" type="ORF">F1649_12840</name>
</gene>
<reference evidence="7 8" key="1">
    <citation type="submission" date="2019-09" db="EMBL/GenBank/DDBJ databases">
        <title>Pararcticibacter amylolyticus gen. nov., sp. nov., isolated from a rottenly hemp rope, and reclassification of Pedobacter tournemirensis as Pararcticibacter tournemirensis comb. nov.</title>
        <authorList>
            <person name="Cai Y."/>
        </authorList>
    </citation>
    <scope>NUCLEOTIDE SEQUENCE [LARGE SCALE GENOMIC DNA]</scope>
    <source>
        <strain evidence="7 8">TF5-37.2-LB10</strain>
    </source>
</reference>
<feature type="transmembrane region" description="Helical" evidence="6">
    <location>
        <begin position="313"/>
        <end position="337"/>
    </location>
</feature>
<feature type="transmembrane region" description="Helical" evidence="6">
    <location>
        <begin position="189"/>
        <end position="209"/>
    </location>
</feature>
<name>A0A5M9H515_9SPHI</name>
<evidence type="ECO:0000313" key="7">
    <source>
        <dbReference type="EMBL" id="KAA8482023.1"/>
    </source>
</evidence>
<feature type="transmembrane region" description="Helical" evidence="6">
    <location>
        <begin position="435"/>
        <end position="453"/>
    </location>
</feature>
<feature type="transmembrane region" description="Helical" evidence="6">
    <location>
        <begin position="404"/>
        <end position="423"/>
    </location>
</feature>
<accession>A0A5M9H515</accession>
<dbReference type="OrthoDB" id="5365632at2"/>
<keyword evidence="3 6" id="KW-0812">Transmembrane</keyword>
<dbReference type="PANTHER" id="PTHR30250">
    <property type="entry name" value="PST FAMILY PREDICTED COLANIC ACID TRANSPORTER"/>
    <property type="match status" value="1"/>
</dbReference>
<evidence type="ECO:0000256" key="3">
    <source>
        <dbReference type="ARBA" id="ARBA00022692"/>
    </source>
</evidence>
<proteinExistence type="predicted"/>
<dbReference type="InterPro" id="IPR002797">
    <property type="entry name" value="Polysacc_synth"/>
</dbReference>
<sequence length="515" mass="58130">MASENNKRIAKNTLLLYVRMIITMVVSLYTVRVILGALGTIDYGIYNVVGGIVVMFSFLSTTMAAASQRFFAYHLGRNDLIQMGKTFNVTLTIYIIVALVVLLLAETVGLWFLNNYMSIPYNRVIAANWIYQFAILSFIATILVVPYNASIIAHENMKVYAYVSIIEAVLKLLIVYVLFVLPFDKLKTYAVLMFITTSIVSCIYITFCIRKYSECRFQLVLDRKLFKDLLSYSGWNLFGALATISNSQGTNILLNVFFGPSVNASRAIAFQVSTAINQFVTNFLTAVNPQITKYYATGEKENMLNLVFRSSKLSYFLLFILSMPMLLETHFILALWLKVIPPYVVIFAILVIIAALIDSLSYPLMSAAQASGKIRLYQTVVGSTLLLNLPVSYVFLKYNFPPDITMYIAIGSSLLCLFLRLIMLRGMIDLRIDRFLKTVIVRVVLVTLIAYPVPLYLRMSLVEGFSRFLVVFLVGTLTSICAIYFLGLSVNERLYINDIIKGLRAKINARKHLAL</sequence>
<dbReference type="GO" id="GO:0005886">
    <property type="term" value="C:plasma membrane"/>
    <property type="evidence" value="ECO:0007669"/>
    <property type="project" value="UniProtKB-SubCell"/>
</dbReference>
<feature type="transmembrane region" description="Helical" evidence="6">
    <location>
        <begin position="125"/>
        <end position="147"/>
    </location>
</feature>
<keyword evidence="8" id="KW-1185">Reference proteome</keyword>
<dbReference type="InterPro" id="IPR050833">
    <property type="entry name" value="Poly_Biosynth_Transport"/>
</dbReference>
<evidence type="ECO:0000256" key="4">
    <source>
        <dbReference type="ARBA" id="ARBA00022989"/>
    </source>
</evidence>
<evidence type="ECO:0000256" key="5">
    <source>
        <dbReference type="ARBA" id="ARBA00023136"/>
    </source>
</evidence>
<dbReference type="EMBL" id="VWNE01000019">
    <property type="protein sequence ID" value="KAA8482023.1"/>
    <property type="molecule type" value="Genomic_DNA"/>
</dbReference>
<dbReference type="Pfam" id="PF01943">
    <property type="entry name" value="Polysacc_synt"/>
    <property type="match status" value="1"/>
</dbReference>
<protein>
    <submittedName>
        <fullName evidence="7">Oligosaccharide flippase family protein</fullName>
    </submittedName>
</protein>
<keyword evidence="2" id="KW-1003">Cell membrane</keyword>
<evidence type="ECO:0000256" key="1">
    <source>
        <dbReference type="ARBA" id="ARBA00004651"/>
    </source>
</evidence>
<feature type="transmembrane region" description="Helical" evidence="6">
    <location>
        <begin position="376"/>
        <end position="398"/>
    </location>
</feature>
<feature type="transmembrane region" description="Helical" evidence="6">
    <location>
        <begin position="159"/>
        <end position="183"/>
    </location>
</feature>
<keyword evidence="4 6" id="KW-1133">Transmembrane helix</keyword>
<feature type="transmembrane region" description="Helical" evidence="6">
    <location>
        <begin position="87"/>
        <end position="113"/>
    </location>
</feature>
<feature type="transmembrane region" description="Helical" evidence="6">
    <location>
        <begin position="465"/>
        <end position="486"/>
    </location>
</feature>
<feature type="transmembrane region" description="Helical" evidence="6">
    <location>
        <begin position="16"/>
        <end position="38"/>
    </location>
</feature>
<dbReference type="AlphaFoldDB" id="A0A5M9H515"/>
<dbReference type="PANTHER" id="PTHR30250:SF26">
    <property type="entry name" value="PSMA PROTEIN"/>
    <property type="match status" value="1"/>
</dbReference>
<evidence type="ECO:0000256" key="6">
    <source>
        <dbReference type="SAM" id="Phobius"/>
    </source>
</evidence>
<feature type="transmembrane region" description="Helical" evidence="6">
    <location>
        <begin position="44"/>
        <end position="66"/>
    </location>
</feature>
<keyword evidence="5 6" id="KW-0472">Membrane</keyword>
<comment type="caution">
    <text evidence="7">The sequence shown here is derived from an EMBL/GenBank/DDBJ whole genome shotgun (WGS) entry which is preliminary data.</text>
</comment>